<dbReference type="Gene3D" id="2.30.30.100">
    <property type="match status" value="1"/>
</dbReference>
<comment type="caution">
    <text evidence="7">The sequence shown here is derived from an EMBL/GenBank/DDBJ whole genome shotgun (WGS) entry which is preliminary data.</text>
</comment>
<gene>
    <name evidence="5 7" type="primary">birA</name>
    <name evidence="7" type="ORF">BN990_02142</name>
</gene>
<evidence type="ECO:0000313" key="7">
    <source>
        <dbReference type="EMBL" id="CDQ39828.1"/>
    </source>
</evidence>
<evidence type="ECO:0000256" key="2">
    <source>
        <dbReference type="ARBA" id="ARBA00022741"/>
    </source>
</evidence>
<dbReference type="RefSeq" id="WP_038243950.1">
    <property type="nucleotide sequence ID" value="NZ_BNER01000002.1"/>
</dbReference>
<evidence type="ECO:0000256" key="3">
    <source>
        <dbReference type="ARBA" id="ARBA00022840"/>
    </source>
</evidence>
<evidence type="ECO:0000313" key="8">
    <source>
        <dbReference type="Proteomes" id="UP000028875"/>
    </source>
</evidence>
<feature type="domain" description="BPL/LPL catalytic" evidence="6">
    <location>
        <begin position="67"/>
        <end position="262"/>
    </location>
</feature>
<dbReference type="InterPro" id="IPR036390">
    <property type="entry name" value="WH_DNA-bd_sf"/>
</dbReference>
<dbReference type="Gene3D" id="1.10.10.10">
    <property type="entry name" value="Winged helix-like DNA-binding domain superfamily/Winged helix DNA-binding domain"/>
    <property type="match status" value="1"/>
</dbReference>
<feature type="binding site" evidence="5">
    <location>
        <position position="117"/>
    </location>
    <ligand>
        <name>biotin</name>
        <dbReference type="ChEBI" id="CHEBI:57586"/>
    </ligand>
</feature>
<dbReference type="GO" id="GO:0005737">
    <property type="term" value="C:cytoplasm"/>
    <property type="evidence" value="ECO:0007669"/>
    <property type="project" value="TreeGrafter"/>
</dbReference>
<dbReference type="InterPro" id="IPR045864">
    <property type="entry name" value="aa-tRNA-synth_II/BPL/LPL"/>
</dbReference>
<comment type="caution">
    <text evidence="5">Lacks conserved residue(s) required for the propagation of feature annotation.</text>
</comment>
<dbReference type="GO" id="GO:0009249">
    <property type="term" value="P:protein lipoylation"/>
    <property type="evidence" value="ECO:0007669"/>
    <property type="project" value="UniProtKB-ARBA"/>
</dbReference>
<comment type="similarity">
    <text evidence="5">Belongs to the biotin--protein ligase family.</text>
</comment>
<dbReference type="GO" id="GO:0003677">
    <property type="term" value="F:DNA binding"/>
    <property type="evidence" value="ECO:0007669"/>
    <property type="project" value="UniProtKB-UniRule"/>
</dbReference>
<dbReference type="GO" id="GO:0016740">
    <property type="term" value="F:transferase activity"/>
    <property type="evidence" value="ECO:0007669"/>
    <property type="project" value="UniProtKB-ARBA"/>
</dbReference>
<protein>
    <recommendedName>
        <fullName evidence="5">Bifunctional ligase/repressor BirA</fullName>
    </recommendedName>
    <alternativeName>
        <fullName evidence="5">Biotin--[acetyl-CoA-carboxylase] ligase</fullName>
        <ecNumber evidence="5">6.3.4.15</ecNumber>
    </alternativeName>
    <alternativeName>
        <fullName evidence="5">Biotin--protein ligase</fullName>
    </alternativeName>
    <alternativeName>
        <fullName evidence="5">Biotin-[acetyl-CoA carboxylase] synthetase</fullName>
    </alternativeName>
</protein>
<dbReference type="InterPro" id="IPR004143">
    <property type="entry name" value="BPL_LPL_catalytic"/>
</dbReference>
<comment type="function">
    <text evidence="5">Acts both as a biotin--[acetyl-CoA-carboxylase] ligase and a repressor.</text>
</comment>
<dbReference type="PROSITE" id="PS51733">
    <property type="entry name" value="BPL_LPL_CATALYTIC"/>
    <property type="match status" value="1"/>
</dbReference>
<dbReference type="CDD" id="cd16442">
    <property type="entry name" value="BPL"/>
    <property type="match status" value="1"/>
</dbReference>
<dbReference type="SUPFAM" id="SSF46785">
    <property type="entry name" value="Winged helix' DNA-binding domain"/>
    <property type="match status" value="1"/>
</dbReference>
<feature type="binding site" evidence="5">
    <location>
        <position position="188"/>
    </location>
    <ligand>
        <name>biotin</name>
        <dbReference type="ChEBI" id="CHEBI:57586"/>
    </ligand>
</feature>
<keyword evidence="5" id="KW-0678">Repressor</keyword>
<dbReference type="eggNOG" id="COG1654">
    <property type="taxonomic scope" value="Bacteria"/>
</dbReference>
<dbReference type="Pfam" id="PF08279">
    <property type="entry name" value="HTH_11"/>
    <property type="match status" value="1"/>
</dbReference>
<dbReference type="eggNOG" id="COG0340">
    <property type="taxonomic scope" value="Bacteria"/>
</dbReference>
<evidence type="ECO:0000256" key="1">
    <source>
        <dbReference type="ARBA" id="ARBA00022598"/>
    </source>
</evidence>
<reference evidence="7 8" key="1">
    <citation type="submission" date="2014-03" db="EMBL/GenBank/DDBJ databases">
        <authorList>
            <person name="Urmite Genomes U."/>
        </authorList>
    </citation>
    <scope>NUCLEOTIDE SEQUENCE [LARGE SCALE GENOMIC DNA]</scope>
    <source>
        <strain evidence="7 8">Vm-5</strain>
    </source>
</reference>
<keyword evidence="8" id="KW-1185">Reference proteome</keyword>
<proteinExistence type="inferred from homology"/>
<dbReference type="GO" id="GO:0005524">
    <property type="term" value="F:ATP binding"/>
    <property type="evidence" value="ECO:0007669"/>
    <property type="project" value="UniProtKB-UniRule"/>
</dbReference>
<dbReference type="EC" id="6.3.4.15" evidence="5"/>
<dbReference type="InterPro" id="IPR004408">
    <property type="entry name" value="Biotin_CoA_COase_ligase"/>
</dbReference>
<keyword evidence="5" id="KW-0238">DNA-binding</keyword>
<dbReference type="SUPFAM" id="SSF55681">
    <property type="entry name" value="Class II aaRS and biotin synthetases"/>
    <property type="match status" value="1"/>
</dbReference>
<dbReference type="GO" id="GO:0004077">
    <property type="term" value="F:biotin--[biotin carboxyl-carrier protein] ligase activity"/>
    <property type="evidence" value="ECO:0007669"/>
    <property type="project" value="UniProtKB-UniRule"/>
</dbReference>
<dbReference type="AlphaFoldDB" id="A0A024QBA3"/>
<dbReference type="InterPro" id="IPR013196">
    <property type="entry name" value="HTH_11"/>
</dbReference>
<dbReference type="OrthoDB" id="9807064at2"/>
<accession>A0A024QBA3</accession>
<dbReference type="InterPro" id="IPR003142">
    <property type="entry name" value="BPL_C"/>
</dbReference>
<feature type="binding site" evidence="5">
    <location>
        <begin position="121"/>
        <end position="123"/>
    </location>
    <ligand>
        <name>biotin</name>
        <dbReference type="ChEBI" id="CHEBI:57586"/>
    </ligand>
</feature>
<evidence type="ECO:0000256" key="4">
    <source>
        <dbReference type="ARBA" id="ARBA00023267"/>
    </source>
</evidence>
<keyword evidence="2 5" id="KW-0547">Nucleotide-binding</keyword>
<dbReference type="EMBL" id="CCDP010000001">
    <property type="protein sequence ID" value="CDQ39828.1"/>
    <property type="molecule type" value="Genomic_DNA"/>
</dbReference>
<dbReference type="SUPFAM" id="SSF50037">
    <property type="entry name" value="C-terminal domain of transcriptional repressors"/>
    <property type="match status" value="1"/>
</dbReference>
<comment type="catalytic activity">
    <reaction evidence="5">
        <text>biotin + L-lysyl-[protein] + ATP = N(6)-biotinyl-L-lysyl-[protein] + AMP + diphosphate + H(+)</text>
        <dbReference type="Rhea" id="RHEA:11756"/>
        <dbReference type="Rhea" id="RHEA-COMP:9752"/>
        <dbReference type="Rhea" id="RHEA-COMP:10505"/>
        <dbReference type="ChEBI" id="CHEBI:15378"/>
        <dbReference type="ChEBI" id="CHEBI:29969"/>
        <dbReference type="ChEBI" id="CHEBI:30616"/>
        <dbReference type="ChEBI" id="CHEBI:33019"/>
        <dbReference type="ChEBI" id="CHEBI:57586"/>
        <dbReference type="ChEBI" id="CHEBI:83144"/>
        <dbReference type="ChEBI" id="CHEBI:456215"/>
        <dbReference type="EC" id="6.3.4.15"/>
    </reaction>
</comment>
<dbReference type="GO" id="GO:0006355">
    <property type="term" value="P:regulation of DNA-templated transcription"/>
    <property type="evidence" value="ECO:0007669"/>
    <property type="project" value="UniProtKB-UniRule"/>
</dbReference>
<keyword evidence="3 5" id="KW-0067">ATP-binding</keyword>
<feature type="DNA-binding region" description="H-T-H motif" evidence="5">
    <location>
        <begin position="22"/>
        <end position="41"/>
    </location>
</feature>
<keyword evidence="4 5" id="KW-0092">Biotin</keyword>
<dbReference type="STRING" id="1462526.BN990_02142"/>
<evidence type="ECO:0000256" key="5">
    <source>
        <dbReference type="HAMAP-Rule" id="MF_00978"/>
    </source>
</evidence>
<dbReference type="PANTHER" id="PTHR12835:SF5">
    <property type="entry name" value="BIOTIN--PROTEIN LIGASE"/>
    <property type="match status" value="1"/>
</dbReference>
<dbReference type="Pfam" id="PF02237">
    <property type="entry name" value="BPL_C"/>
    <property type="match status" value="1"/>
</dbReference>
<dbReference type="HAMAP" id="MF_00978">
    <property type="entry name" value="Bifunct_BirA"/>
    <property type="match status" value="1"/>
</dbReference>
<organism evidence="7 8">
    <name type="scientific">Virgibacillus massiliensis</name>
    <dbReference type="NCBI Taxonomy" id="1462526"/>
    <lineage>
        <taxon>Bacteria</taxon>
        <taxon>Bacillati</taxon>
        <taxon>Bacillota</taxon>
        <taxon>Bacilli</taxon>
        <taxon>Bacillales</taxon>
        <taxon>Bacillaceae</taxon>
        <taxon>Virgibacillus</taxon>
    </lineage>
</organism>
<dbReference type="Pfam" id="PF03099">
    <property type="entry name" value="BPL_LplA_LipB"/>
    <property type="match status" value="1"/>
</dbReference>
<dbReference type="PANTHER" id="PTHR12835">
    <property type="entry name" value="BIOTIN PROTEIN LIGASE"/>
    <property type="match status" value="1"/>
</dbReference>
<keyword evidence="5" id="KW-0804">Transcription</keyword>
<keyword evidence="5" id="KW-0805">Transcription regulation</keyword>
<dbReference type="InterPro" id="IPR036388">
    <property type="entry name" value="WH-like_DNA-bd_sf"/>
</dbReference>
<reference evidence="8" key="2">
    <citation type="submission" date="2014-05" db="EMBL/GenBank/DDBJ databases">
        <title>Draft genome sequence of Virgibacillus massiliensis Vm-5.</title>
        <authorList>
            <person name="Khelaifia S."/>
            <person name="Croce O."/>
            <person name="Lagier J.C."/>
            <person name="Raoult D."/>
        </authorList>
    </citation>
    <scope>NUCLEOTIDE SEQUENCE [LARGE SCALE GENOMIC DNA]</scope>
    <source>
        <strain evidence="8">Vm-5</strain>
    </source>
</reference>
<dbReference type="NCBIfam" id="TIGR00121">
    <property type="entry name" value="birA_ligase"/>
    <property type="match status" value="1"/>
</dbReference>
<dbReference type="Proteomes" id="UP000028875">
    <property type="component" value="Unassembled WGS sequence"/>
</dbReference>
<dbReference type="Gene3D" id="3.30.930.10">
    <property type="entry name" value="Bira Bifunctional Protein, Domain 2"/>
    <property type="match status" value="1"/>
</dbReference>
<name>A0A024QBA3_9BACI</name>
<sequence>MESTRNKLIQLLAENKESYISGQMLSDQLHISRSAIWKHMKELERDGYEIEAKSKRGYRIIKSPEKITENTILWGLKTNWLGKKVIHREMTSSTQILAHQAAKQNEGHGTIVVADEQTTGRGRMSRTWHSKKGSGMWLSMILKPELPPYLAPQLTLLTAVALADTISEISNTKPLIKWPNDILFSNQKKCAGILTELQAEQDKIQYVVIGIGLNVNQELSDWPDEIQERATSLSIETNKQWEIQSIMQHFLSEFEQTYDNYMVKGFSEIKKRWEAYGFKLGELITIQNLHETRRAIFSGIAEDGALLIKNEDGSLEKLYSGEIDWFNKGDR</sequence>
<dbReference type="InterPro" id="IPR008988">
    <property type="entry name" value="Transcriptional_repressor_C"/>
</dbReference>
<keyword evidence="1 5" id="KW-0436">Ligase</keyword>
<dbReference type="InterPro" id="IPR030855">
    <property type="entry name" value="Bifunct_BirA"/>
</dbReference>
<evidence type="ECO:0000259" key="6">
    <source>
        <dbReference type="PROSITE" id="PS51733"/>
    </source>
</evidence>